<comment type="caution">
    <text evidence="2">The sequence shown here is derived from an EMBL/GenBank/DDBJ whole genome shotgun (WGS) entry which is preliminary data.</text>
</comment>
<gene>
    <name evidence="2" type="ORF">LTR05_000865</name>
</gene>
<evidence type="ECO:0000256" key="1">
    <source>
        <dbReference type="SAM" id="MobiDB-lite"/>
    </source>
</evidence>
<sequence length="321" mass="35521">MVVVDRANLTQSSQQRKYLGDSNDLHFVPKSPIVDRQKLSAEDEDALKQACIEALSSIPHSDEMTDDPFRYLASQIIVKQPREQVEKEQVAGLIKQPEVSQTEWPGSSGNNTATPSDTSKRETIQTNATTPLTTPGVTPGEAGKRFSDAGKRPTTAQPSHLRTELKKSKGTAVYSFLKENPIARPQTANATKSLTHLPSLAKQKSKTKEFDPVEQSTAISLGQPDFNKSLPDLPKVAKENRTITDNLPKEKSKGGISRMLKTVRLPRTQPLPPFEQRSKSTDLSRKQQAAHDHSKSGRQPKFALSLFFHRRNAPPERTTIG</sequence>
<feature type="region of interest" description="Disordered" evidence="1">
    <location>
        <begin position="245"/>
        <end position="321"/>
    </location>
</feature>
<feature type="region of interest" description="Disordered" evidence="1">
    <location>
        <begin position="91"/>
        <end position="161"/>
    </location>
</feature>
<feature type="compositionally biased region" description="Basic and acidic residues" evidence="1">
    <location>
        <begin position="276"/>
        <end position="295"/>
    </location>
</feature>
<feature type="compositionally biased region" description="Low complexity" evidence="1">
    <location>
        <begin position="124"/>
        <end position="139"/>
    </location>
</feature>
<name>A0AAN7YA00_9EURO</name>
<keyword evidence="3" id="KW-1185">Reference proteome</keyword>
<protein>
    <submittedName>
        <fullName evidence="2">Uncharacterized protein</fullName>
    </submittedName>
</protein>
<accession>A0AAN7YA00</accession>
<evidence type="ECO:0000313" key="2">
    <source>
        <dbReference type="EMBL" id="KAK5090690.1"/>
    </source>
</evidence>
<dbReference type="Proteomes" id="UP001309876">
    <property type="component" value="Unassembled WGS sequence"/>
</dbReference>
<reference evidence="2 3" key="1">
    <citation type="submission" date="2023-08" db="EMBL/GenBank/DDBJ databases">
        <title>Black Yeasts Isolated from many extreme environments.</title>
        <authorList>
            <person name="Coleine C."/>
            <person name="Stajich J.E."/>
            <person name="Selbmann L."/>
        </authorList>
    </citation>
    <scope>NUCLEOTIDE SEQUENCE [LARGE SCALE GENOMIC DNA]</scope>
    <source>
        <strain evidence="2 3">CCFEE 5910</strain>
    </source>
</reference>
<evidence type="ECO:0000313" key="3">
    <source>
        <dbReference type="Proteomes" id="UP001309876"/>
    </source>
</evidence>
<organism evidence="2 3">
    <name type="scientific">Lithohypha guttulata</name>
    <dbReference type="NCBI Taxonomy" id="1690604"/>
    <lineage>
        <taxon>Eukaryota</taxon>
        <taxon>Fungi</taxon>
        <taxon>Dikarya</taxon>
        <taxon>Ascomycota</taxon>
        <taxon>Pezizomycotina</taxon>
        <taxon>Eurotiomycetes</taxon>
        <taxon>Chaetothyriomycetidae</taxon>
        <taxon>Chaetothyriales</taxon>
        <taxon>Trichomeriaceae</taxon>
        <taxon>Lithohypha</taxon>
    </lineage>
</organism>
<dbReference type="EMBL" id="JAVRRJ010000001">
    <property type="protein sequence ID" value="KAK5090690.1"/>
    <property type="molecule type" value="Genomic_DNA"/>
</dbReference>
<feature type="compositionally biased region" description="Polar residues" evidence="1">
    <location>
        <begin position="98"/>
        <end position="117"/>
    </location>
</feature>
<dbReference type="AlphaFoldDB" id="A0AAN7YA00"/>
<feature type="compositionally biased region" description="Basic and acidic residues" evidence="1">
    <location>
        <begin position="142"/>
        <end position="151"/>
    </location>
</feature>
<proteinExistence type="predicted"/>